<dbReference type="GO" id="GO:0005509">
    <property type="term" value="F:calcium ion binding"/>
    <property type="evidence" value="ECO:0007669"/>
    <property type="project" value="InterPro"/>
</dbReference>
<dbReference type="CDD" id="cd00063">
    <property type="entry name" value="FN3"/>
    <property type="match status" value="1"/>
</dbReference>
<gene>
    <name evidence="10" type="ORF">F4V43_07390</name>
</gene>
<evidence type="ECO:0000259" key="7">
    <source>
        <dbReference type="PROSITE" id="PS50222"/>
    </source>
</evidence>
<dbReference type="NCBIfam" id="TIGR03296">
    <property type="entry name" value="M6dom_TIGR03296"/>
    <property type="match status" value="1"/>
</dbReference>
<dbReference type="InterPro" id="IPR018247">
    <property type="entry name" value="EF_Hand_1_Ca_BS"/>
</dbReference>
<evidence type="ECO:0000313" key="11">
    <source>
        <dbReference type="Proteomes" id="UP000367750"/>
    </source>
</evidence>
<keyword evidence="3" id="KW-0119">Carbohydrate metabolism</keyword>
<dbReference type="SMART" id="SM01066">
    <property type="entry name" value="CBM_25"/>
    <property type="match status" value="2"/>
</dbReference>
<dbReference type="SMART" id="SM00060">
    <property type="entry name" value="FN3"/>
    <property type="match status" value="2"/>
</dbReference>
<dbReference type="GO" id="GO:0008237">
    <property type="term" value="F:metallopeptidase activity"/>
    <property type="evidence" value="ECO:0007669"/>
    <property type="project" value="UniProtKB-KW"/>
</dbReference>
<dbReference type="InterPro" id="IPR002048">
    <property type="entry name" value="EF_hand_dom"/>
</dbReference>
<dbReference type="Pfam" id="PF00041">
    <property type="entry name" value="fn3"/>
    <property type="match status" value="1"/>
</dbReference>
<evidence type="ECO:0000259" key="9">
    <source>
        <dbReference type="PROSITE" id="PS51166"/>
    </source>
</evidence>
<feature type="domain" description="CBM20" evidence="9">
    <location>
        <begin position="915"/>
        <end position="1021"/>
    </location>
</feature>
<dbReference type="InterPro" id="IPR013783">
    <property type="entry name" value="Ig-like_fold"/>
</dbReference>
<dbReference type="PANTHER" id="PTHR41775">
    <property type="entry name" value="SECRETED PROTEIN-RELATED"/>
    <property type="match status" value="1"/>
</dbReference>
<evidence type="ECO:0000313" key="10">
    <source>
        <dbReference type="EMBL" id="KAA9005887.1"/>
    </source>
</evidence>
<feature type="domain" description="Fibronectin type-III" evidence="8">
    <location>
        <begin position="739"/>
        <end position="824"/>
    </location>
</feature>
<dbReference type="GO" id="GO:0000272">
    <property type="term" value="P:polysaccharide catabolic process"/>
    <property type="evidence" value="ECO:0007669"/>
    <property type="project" value="UniProtKB-KW"/>
</dbReference>
<dbReference type="AlphaFoldDB" id="A0A5J5GCZ5"/>
<keyword evidence="6" id="KW-0812">Transmembrane</keyword>
<dbReference type="InterPro" id="IPR002044">
    <property type="entry name" value="CBM20"/>
</dbReference>
<keyword evidence="1" id="KW-0732">Signal</keyword>
<dbReference type="SMART" id="SM01065">
    <property type="entry name" value="CBM_2"/>
    <property type="match status" value="1"/>
</dbReference>
<keyword evidence="2" id="KW-0378">Hydrolase</keyword>
<keyword evidence="10" id="KW-0482">Metalloprotease</keyword>
<evidence type="ECO:0000256" key="1">
    <source>
        <dbReference type="ARBA" id="ARBA00022729"/>
    </source>
</evidence>
<dbReference type="InterPro" id="IPR008757">
    <property type="entry name" value="Peptidase_M6-like_domain"/>
</dbReference>
<dbReference type="SUPFAM" id="SSF55486">
    <property type="entry name" value="Metalloproteases ('zincins'), catalytic domain"/>
    <property type="match status" value="1"/>
</dbReference>
<dbReference type="CDD" id="cd02859">
    <property type="entry name" value="E_set_AMPKbeta_like_N"/>
    <property type="match status" value="1"/>
</dbReference>
<keyword evidence="4" id="KW-0326">Glycosidase</keyword>
<dbReference type="Pfam" id="PF05547">
    <property type="entry name" value="Peptidase_M6"/>
    <property type="match status" value="1"/>
</dbReference>
<evidence type="ECO:0000256" key="6">
    <source>
        <dbReference type="SAM" id="Phobius"/>
    </source>
</evidence>
<keyword evidence="5" id="KW-0624">Polysaccharide degradation</keyword>
<dbReference type="Gene3D" id="3.40.390.10">
    <property type="entry name" value="Collagenase (Catalytic Domain)"/>
    <property type="match status" value="1"/>
</dbReference>
<dbReference type="GO" id="GO:0006508">
    <property type="term" value="P:proteolysis"/>
    <property type="evidence" value="ECO:0007669"/>
    <property type="project" value="UniProtKB-KW"/>
</dbReference>
<dbReference type="OrthoDB" id="9802318at2"/>
<evidence type="ECO:0000259" key="8">
    <source>
        <dbReference type="PROSITE" id="PS50853"/>
    </source>
</evidence>
<dbReference type="GO" id="GO:0016798">
    <property type="term" value="F:hydrolase activity, acting on glycosyl bonds"/>
    <property type="evidence" value="ECO:0007669"/>
    <property type="project" value="UniProtKB-KW"/>
</dbReference>
<keyword evidence="11" id="KW-1185">Reference proteome</keyword>
<dbReference type="InterPro" id="IPR005085">
    <property type="entry name" value="CBM25"/>
</dbReference>
<name>A0A5J5GCZ5_9BACL</name>
<proteinExistence type="predicted"/>
<dbReference type="GO" id="GO:2001070">
    <property type="term" value="F:starch binding"/>
    <property type="evidence" value="ECO:0007669"/>
    <property type="project" value="InterPro"/>
</dbReference>
<keyword evidence="6" id="KW-1133">Transmembrane helix</keyword>
<organism evidence="10 11">
    <name type="scientific">Paenibacillus spiritus</name>
    <dbReference type="NCBI Taxonomy" id="2496557"/>
    <lineage>
        <taxon>Bacteria</taxon>
        <taxon>Bacillati</taxon>
        <taxon>Bacillota</taxon>
        <taxon>Bacilli</taxon>
        <taxon>Bacillales</taxon>
        <taxon>Paenibacillaceae</taxon>
        <taxon>Paenibacillus</taxon>
    </lineage>
</organism>
<dbReference type="InterPro" id="IPR024079">
    <property type="entry name" value="MetalloPept_cat_dom_sf"/>
</dbReference>
<dbReference type="PROSITE" id="PS51166">
    <property type="entry name" value="CBM20"/>
    <property type="match status" value="1"/>
</dbReference>
<evidence type="ECO:0000256" key="2">
    <source>
        <dbReference type="ARBA" id="ARBA00022801"/>
    </source>
</evidence>
<dbReference type="EMBL" id="VYKK01000007">
    <property type="protein sequence ID" value="KAA9005887.1"/>
    <property type="molecule type" value="Genomic_DNA"/>
</dbReference>
<sequence>MGEWRMKGYRVIVTSALFFVVMLCAGSIMYAAPARTDLQVFKQPSGETFTARLQGDERLNWAVTPEDEIIVRDKKGYWNYAELGSTTLKPSAARVQIDSKPKAVKHKRDMDKWLEENAAVLNTAEEALRLSPPQASEGAPALREGTVSSEAAAAGGPGLFFGMDGNATTGTQPILVLLVEFNDIALKYSDSQWNQTFFGTANRSIKDYYREVSQGRLNFVPATENAGTANDGIIKVHLNHAYASGATTVVEALNAANPYINMASYDTDGDGYIQNDELKVVTILAGFEQSYGSSATQSVWAHFTSLGDSDAPVLDGKKLCVGSMGAGYTQQGERHDDHQATIGVFSHELGHMLGLPDLYDTDGSSSGIGNNSLMSYGSWGSLPGEYLGATPVHMDAWCKQMLGFADVVTARSDTSVSYTLNSTGTGAYNIVKVPTLDPNQYFLLENREYEGYDRSLNVHGGVAIWHIDQSMGGNYNDAHRLVDLEEVSADNPYYYAGNGTSFTPLTTPNSDRYYNAMFKYTGINVNVPQASSSSMTVSVYGDYTGPSAITGLWAPYVARSSAGLSWEPSSSGDSESYFIYQDGLPLVEITERTFKTWFSDPNASYTYRVRAADKAGNLSADSNVIRVTPASTDKIIVYYQTNAKTPYLHYTISPAGTTEIWKDILLTPSEFPGYSKGVIDTGTDRVNGKGAFNDGNGKWDNNSGQNYTLYSGVSTISAGQVVENFPGPLPTPDIEAPSVPANVAAASDSASAATVTWTASTDNVGVTGYEVYRDELKIGTTAGTSYSDSGLTAGTSYSYTVKAFDAAGNVSVASAAAMVKTAEGNSVTIYYKNASFSTSYMHYKLDGTTVWTTPPGVKMSASAYAGYSAVTVPLGKAAGLTAAFNNGGSTWDNNGTANYHFGSGTWSLVNGNLYAGVPAADSVTFKVTVPATTPGSGPVYLSGSFNNWNTADPAYQLAKGSDGTYSITLSLPAGTAVTYKFTRGAWTSVETAPGGADIANRTLTPSGGPQTVQLTVAKWKDL</sequence>
<dbReference type="PROSITE" id="PS50853">
    <property type="entry name" value="FN3"/>
    <property type="match status" value="1"/>
</dbReference>
<keyword evidence="10" id="KW-0645">Protease</keyword>
<feature type="domain" description="EF-hand" evidence="7">
    <location>
        <begin position="262"/>
        <end position="288"/>
    </location>
</feature>
<dbReference type="Proteomes" id="UP000367750">
    <property type="component" value="Unassembled WGS sequence"/>
</dbReference>
<dbReference type="SUPFAM" id="SSF49265">
    <property type="entry name" value="Fibronectin type III"/>
    <property type="match status" value="2"/>
</dbReference>
<dbReference type="Pfam" id="PF03423">
    <property type="entry name" value="CBM_25"/>
    <property type="match status" value="2"/>
</dbReference>
<feature type="transmembrane region" description="Helical" evidence="6">
    <location>
        <begin position="12"/>
        <end position="32"/>
    </location>
</feature>
<dbReference type="PROSITE" id="PS50222">
    <property type="entry name" value="EF_HAND_2"/>
    <property type="match status" value="1"/>
</dbReference>
<keyword evidence="6" id="KW-0472">Membrane</keyword>
<evidence type="ECO:0000256" key="3">
    <source>
        <dbReference type="ARBA" id="ARBA00023277"/>
    </source>
</evidence>
<dbReference type="PANTHER" id="PTHR41775:SF1">
    <property type="entry name" value="PEPTIDASE M6-LIKE DOMAIN-CONTAINING PROTEIN"/>
    <property type="match status" value="1"/>
</dbReference>
<evidence type="ECO:0000256" key="5">
    <source>
        <dbReference type="ARBA" id="ARBA00023326"/>
    </source>
</evidence>
<dbReference type="InterPro" id="IPR003961">
    <property type="entry name" value="FN3_dom"/>
</dbReference>
<evidence type="ECO:0000256" key="4">
    <source>
        <dbReference type="ARBA" id="ARBA00023295"/>
    </source>
</evidence>
<reference evidence="10 11" key="1">
    <citation type="submission" date="2019-09" db="EMBL/GenBank/DDBJ databases">
        <title>Bacillus ochoae sp. nov., Paenibacillus whitsoniae sp. nov., Paenibacillus spiritus sp. nov. Isolated from the Mars Exploration Rover during spacecraft assembly.</title>
        <authorList>
            <person name="Seuylemezian A."/>
            <person name="Vaishampayan P."/>
        </authorList>
    </citation>
    <scope>NUCLEOTIDE SEQUENCE [LARGE SCALE GENOMIC DNA]</scope>
    <source>
        <strain evidence="10 11">MER_111</strain>
    </source>
</reference>
<dbReference type="InterPro" id="IPR013784">
    <property type="entry name" value="Carb-bd-like_fold"/>
</dbReference>
<dbReference type="InterPro" id="IPR036116">
    <property type="entry name" value="FN3_sf"/>
</dbReference>
<dbReference type="PROSITE" id="PS00018">
    <property type="entry name" value="EF_HAND_1"/>
    <property type="match status" value="1"/>
</dbReference>
<accession>A0A5J5GCZ5</accession>
<protein>
    <submittedName>
        <fullName evidence="10">M6 family metalloprotease domain-containing protein</fullName>
    </submittedName>
</protein>
<dbReference type="Gene3D" id="2.60.40.10">
    <property type="entry name" value="Immunoglobulins"/>
    <property type="match status" value="5"/>
</dbReference>
<dbReference type="FunFam" id="2.60.40.10:FF:001114">
    <property type="entry name" value="Chitinase A1"/>
    <property type="match status" value="1"/>
</dbReference>
<dbReference type="SUPFAM" id="SSF49452">
    <property type="entry name" value="Starch-binding domain-like"/>
    <property type="match status" value="1"/>
</dbReference>
<comment type="caution">
    <text evidence="10">The sequence shown here is derived from an EMBL/GenBank/DDBJ whole genome shotgun (WGS) entry which is preliminary data.</text>
</comment>